<keyword evidence="2" id="KW-0378">Hydrolase</keyword>
<gene>
    <name evidence="2" type="ORF">SAMN02949497_0563</name>
</gene>
<dbReference type="InterPro" id="IPR011396">
    <property type="entry name" value="PT_DNA_restrict"/>
</dbReference>
<dbReference type="InterPro" id="IPR058813">
    <property type="entry name" value="DNA-SBD_ScoMcrA"/>
</dbReference>
<dbReference type="OrthoDB" id="529575at2"/>
<feature type="domain" description="HNH nuclease" evidence="1">
    <location>
        <begin position="203"/>
        <end position="259"/>
    </location>
</feature>
<dbReference type="InterPro" id="IPR003615">
    <property type="entry name" value="HNH_nuc"/>
</dbReference>
<dbReference type="Pfam" id="PF13391">
    <property type="entry name" value="HNH_2"/>
    <property type="match status" value="1"/>
</dbReference>
<dbReference type="STRING" id="1760988.SAMN02949497_0563"/>
<dbReference type="AlphaFoldDB" id="A0A1Y6CSI9"/>
<proteinExistence type="predicted"/>
<dbReference type="Gene3D" id="1.10.30.50">
    <property type="match status" value="1"/>
</dbReference>
<dbReference type="SMART" id="SM00507">
    <property type="entry name" value="HNHc"/>
    <property type="match status" value="1"/>
</dbReference>
<evidence type="ECO:0000313" key="2">
    <source>
        <dbReference type="EMBL" id="SMF93286.1"/>
    </source>
</evidence>
<dbReference type="EMBL" id="FXAM01000001">
    <property type="protein sequence ID" value="SMF93286.1"/>
    <property type="molecule type" value="Genomic_DNA"/>
</dbReference>
<dbReference type="RefSeq" id="WP_085209735.1">
    <property type="nucleotide sequence ID" value="NZ_FXAM01000001.1"/>
</dbReference>
<keyword evidence="3" id="KW-1185">Reference proteome</keyword>
<evidence type="ECO:0000313" key="3">
    <source>
        <dbReference type="Proteomes" id="UP000192923"/>
    </source>
</evidence>
<dbReference type="CDD" id="cd00085">
    <property type="entry name" value="HNHc"/>
    <property type="match status" value="1"/>
</dbReference>
<organism evidence="2 3">
    <name type="scientific">Methylomagnum ishizawai</name>
    <dbReference type="NCBI Taxonomy" id="1760988"/>
    <lineage>
        <taxon>Bacteria</taxon>
        <taxon>Pseudomonadati</taxon>
        <taxon>Pseudomonadota</taxon>
        <taxon>Gammaproteobacteria</taxon>
        <taxon>Methylococcales</taxon>
        <taxon>Methylococcaceae</taxon>
        <taxon>Methylomagnum</taxon>
    </lineage>
</organism>
<keyword evidence="2" id="KW-0255">Endonuclease</keyword>
<dbReference type="PIRSF" id="PIRSF030850">
    <property type="entry name" value="UCP030850"/>
    <property type="match status" value="1"/>
</dbReference>
<keyword evidence="2" id="KW-0540">Nuclease</keyword>
<dbReference type="GO" id="GO:0004519">
    <property type="term" value="F:endonuclease activity"/>
    <property type="evidence" value="ECO:0007669"/>
    <property type="project" value="UniProtKB-KW"/>
</dbReference>
<protein>
    <submittedName>
        <fullName evidence="2">Putative restriction endonuclease</fullName>
    </submittedName>
</protein>
<sequence>MKSLQEYCTQFSSLTRAPGNIWGEATHHRAPHKPFLLLAIMDLVRREAITTRFIDIQGDLDELDELFTDYWNRILPGGHKSSIAFPFFRLKNEPFWELVIKPGKDALPDISTVKKLREYVLGARLDDALFAFMQYPQSREALAQCLFQSCFSASARQALAEVYVFHEQAFQYSTLLEEKAHGKKISDIFLFDKYRDAARNQGFRRIVVKSYEHRCALCGVRIITPEGRSAVDAAHIVPWRESRNDDIGNGMALCKLCHWAFDEGLMGVSKSFTVLLSEQLGQYPNAAGLLGTLSGRGIVGPSDKMLWPKQENLRWHRSKWSF</sequence>
<dbReference type="Proteomes" id="UP000192923">
    <property type="component" value="Unassembled WGS sequence"/>
</dbReference>
<name>A0A1Y6CSI9_9GAMM</name>
<accession>A0A1Y6CSI9</accession>
<evidence type="ECO:0000259" key="1">
    <source>
        <dbReference type="SMART" id="SM00507"/>
    </source>
</evidence>
<reference evidence="2 3" key="1">
    <citation type="submission" date="2016-12" db="EMBL/GenBank/DDBJ databases">
        <authorList>
            <person name="Song W.-J."/>
            <person name="Kurnit D.M."/>
        </authorList>
    </citation>
    <scope>NUCLEOTIDE SEQUENCE [LARGE SCALE GENOMIC DNA]</scope>
    <source>
        <strain evidence="2 3">175</strain>
    </source>
</reference>
<dbReference type="Pfam" id="PF26340">
    <property type="entry name" value="DNA-SBD_ScoMcrA"/>
    <property type="match status" value="1"/>
</dbReference>